<feature type="compositionally biased region" description="Basic and acidic residues" evidence="1">
    <location>
        <begin position="1"/>
        <end position="16"/>
    </location>
</feature>
<dbReference type="GO" id="GO:0008233">
    <property type="term" value="F:peptidase activity"/>
    <property type="evidence" value="ECO:0007669"/>
    <property type="project" value="UniProtKB-KW"/>
</dbReference>
<sequence>MSPCREARRGGREGRGAGRTQPEEQPAVQVANPTAPITQADLVAIEKRYQDMLRDALASFHAAQQTPTTPPLARVEPQTVPNQLSTEAKHLRDFRKYNPKTFDGSMDNPTKVQMWLTSIETIFWYMKCHDDQKVQCAVFFLKDRGIAWWETAERMLGGDVSKITWEQFEESLYAKFFSVNVRYTKQQEFLNLELATHVDALRLALNMSLHETANQSKAAGREATPSQKRKAELQPTVAPQRNLRSRAVGDIMEVVAWQEVEFVSNASSQSIQLTFILRNCLRPLQTRLPLPSREEFLPLLVRRPSKLHVCLEVEPLSSILFVSISSGEVMLSKDKVKACQAEIANHVLDVTLMVLDMQDFDVILGMDWLSVNHASIDCSRKEVVFNPFSAASFKFKEVGTVVLPKVISSMKASKLLNQDELPGLPPPREIDSAIELEPGIALISKSPYRMAPGKLKELKVQLQEYGHYKFIVMSFGLTNSPAVFMDLMNSVFKDFLDTFDIVLIDDILVYSKTEAEHEEHLHQYPVRESLLTQQRLKLLPVDLDRLQSASPTCESSFQELKKKLVTAPVLTVPDGSGSFVIYSDASKKGLGCILMQQGKANVVADALSKKVSHSAALITKQAPLLRDFERAEIAVSVGEVTVQLAQLSVQPTLSGLLFERHLCVPADSAMKTELLTEAHSEGMKTLYSRKL</sequence>
<accession>A0A5D3BQK4</accession>
<dbReference type="Gene3D" id="3.30.70.270">
    <property type="match status" value="1"/>
</dbReference>
<evidence type="ECO:0000259" key="2">
    <source>
        <dbReference type="Pfam" id="PF00078"/>
    </source>
</evidence>
<dbReference type="InterPro" id="IPR021109">
    <property type="entry name" value="Peptidase_aspartic_dom_sf"/>
</dbReference>
<dbReference type="PANTHER" id="PTHR24559">
    <property type="entry name" value="TRANSPOSON TY3-I GAG-POL POLYPROTEIN"/>
    <property type="match status" value="1"/>
</dbReference>
<feature type="domain" description="Reverse transcriptase/retrotransposon-derived protein RNase H-like" evidence="3">
    <location>
        <begin position="551"/>
        <end position="613"/>
    </location>
</feature>
<feature type="region of interest" description="Disordered" evidence="1">
    <location>
        <begin position="214"/>
        <end position="234"/>
    </location>
</feature>
<dbReference type="Pfam" id="PF17919">
    <property type="entry name" value="RT_RNaseH_2"/>
    <property type="match status" value="1"/>
</dbReference>
<keyword evidence="4" id="KW-0645">Protease</keyword>
<feature type="domain" description="Reverse transcriptase" evidence="2">
    <location>
        <begin position="459"/>
        <end position="522"/>
    </location>
</feature>
<protein>
    <submittedName>
        <fullName evidence="4">Gag protease polyprotein</fullName>
    </submittedName>
</protein>
<dbReference type="AlphaFoldDB" id="A0A5D3BQK4"/>
<dbReference type="InterPro" id="IPR041577">
    <property type="entry name" value="RT_RNaseH_2"/>
</dbReference>
<dbReference type="Proteomes" id="UP000321947">
    <property type="component" value="Unassembled WGS sequence"/>
</dbReference>
<gene>
    <name evidence="4" type="ORF">E5676_scaffold29G00340</name>
</gene>
<dbReference type="Gene3D" id="2.40.70.10">
    <property type="entry name" value="Acid Proteases"/>
    <property type="match status" value="1"/>
</dbReference>
<reference evidence="4 5" key="1">
    <citation type="submission" date="2019-08" db="EMBL/GenBank/DDBJ databases">
        <title>Draft genome sequences of two oriental melons (Cucumis melo L. var makuwa).</title>
        <authorList>
            <person name="Kwon S.-Y."/>
        </authorList>
    </citation>
    <scope>NUCLEOTIDE SEQUENCE [LARGE SCALE GENOMIC DNA]</scope>
    <source>
        <strain evidence="5">cv. Chang Bougi</strain>
        <tissue evidence="4">Leaf</tissue>
    </source>
</reference>
<comment type="caution">
    <text evidence="4">The sequence shown here is derived from an EMBL/GenBank/DDBJ whole genome shotgun (WGS) entry which is preliminary data.</text>
</comment>
<evidence type="ECO:0000313" key="5">
    <source>
        <dbReference type="Proteomes" id="UP000321947"/>
    </source>
</evidence>
<dbReference type="InterPro" id="IPR000477">
    <property type="entry name" value="RT_dom"/>
</dbReference>
<dbReference type="EMBL" id="SSTD01016227">
    <property type="protein sequence ID" value="TYK01350.1"/>
    <property type="molecule type" value="Genomic_DNA"/>
</dbReference>
<organism evidence="4 5">
    <name type="scientific">Cucumis melo var. makuwa</name>
    <name type="common">Oriental melon</name>
    <dbReference type="NCBI Taxonomy" id="1194695"/>
    <lineage>
        <taxon>Eukaryota</taxon>
        <taxon>Viridiplantae</taxon>
        <taxon>Streptophyta</taxon>
        <taxon>Embryophyta</taxon>
        <taxon>Tracheophyta</taxon>
        <taxon>Spermatophyta</taxon>
        <taxon>Magnoliopsida</taxon>
        <taxon>eudicotyledons</taxon>
        <taxon>Gunneridae</taxon>
        <taxon>Pentapetalae</taxon>
        <taxon>rosids</taxon>
        <taxon>fabids</taxon>
        <taxon>Cucurbitales</taxon>
        <taxon>Cucurbitaceae</taxon>
        <taxon>Benincaseae</taxon>
        <taxon>Cucumis</taxon>
    </lineage>
</organism>
<dbReference type="InterPro" id="IPR053134">
    <property type="entry name" value="RNA-dir_DNA_polymerase"/>
</dbReference>
<evidence type="ECO:0000256" key="1">
    <source>
        <dbReference type="SAM" id="MobiDB-lite"/>
    </source>
</evidence>
<dbReference type="PANTHER" id="PTHR24559:SF444">
    <property type="entry name" value="REVERSE TRANSCRIPTASE DOMAIN-CONTAINING PROTEIN"/>
    <property type="match status" value="1"/>
</dbReference>
<dbReference type="Pfam" id="PF08284">
    <property type="entry name" value="RVP_2"/>
    <property type="match status" value="1"/>
</dbReference>
<name>A0A5D3BQK4_CUCMM</name>
<keyword evidence="4" id="KW-0378">Hydrolase</keyword>
<evidence type="ECO:0000313" key="4">
    <source>
        <dbReference type="EMBL" id="TYK01350.1"/>
    </source>
</evidence>
<dbReference type="SUPFAM" id="SSF56672">
    <property type="entry name" value="DNA/RNA polymerases"/>
    <property type="match status" value="1"/>
</dbReference>
<evidence type="ECO:0000259" key="3">
    <source>
        <dbReference type="Pfam" id="PF17919"/>
    </source>
</evidence>
<dbReference type="InterPro" id="IPR043128">
    <property type="entry name" value="Rev_trsase/Diguanyl_cyclase"/>
</dbReference>
<dbReference type="Pfam" id="PF00078">
    <property type="entry name" value="RVT_1"/>
    <property type="match status" value="1"/>
</dbReference>
<dbReference type="InterPro" id="IPR043502">
    <property type="entry name" value="DNA/RNA_pol_sf"/>
</dbReference>
<dbReference type="CDD" id="cd00303">
    <property type="entry name" value="retropepsin_like"/>
    <property type="match status" value="1"/>
</dbReference>
<feature type="region of interest" description="Disordered" evidence="1">
    <location>
        <begin position="1"/>
        <end position="34"/>
    </location>
</feature>
<dbReference type="GO" id="GO:0006508">
    <property type="term" value="P:proteolysis"/>
    <property type="evidence" value="ECO:0007669"/>
    <property type="project" value="UniProtKB-KW"/>
</dbReference>
<proteinExistence type="predicted"/>